<dbReference type="Gene3D" id="2.60.40.4070">
    <property type="match status" value="1"/>
</dbReference>
<reference evidence="1 2" key="1">
    <citation type="journal article" date="2015" name="Microbiome">
        <title>Genomic resolution of linkages in carbon, nitrogen, and sulfur cycling among widespread estuary sediment bacteria.</title>
        <authorList>
            <person name="Baker B.J."/>
            <person name="Lazar C.S."/>
            <person name="Teske A.P."/>
            <person name="Dick G.J."/>
        </authorList>
    </citation>
    <scope>NUCLEOTIDE SEQUENCE [LARGE SCALE GENOMIC DNA]</scope>
    <source>
        <strain evidence="1">SM23_60</strain>
    </source>
</reference>
<sequence length="95" mass="10845">MNKPASVELCVYDASGRFINCLLKDTLEPGEYHTMWDGTDERRQNVSSGIYFVRHKIGDSHKVEKAVLVKKGILYNIGEVPHWYSSTWALATERS</sequence>
<name>A0A0S8GLQ7_UNCW3</name>
<accession>A0A0S8GLQ7</accession>
<dbReference type="Proteomes" id="UP000051096">
    <property type="component" value="Unassembled WGS sequence"/>
</dbReference>
<gene>
    <name evidence="1" type="ORF">AMJ87_00325</name>
</gene>
<evidence type="ECO:0000313" key="1">
    <source>
        <dbReference type="EMBL" id="KPK73923.1"/>
    </source>
</evidence>
<dbReference type="AlphaFoldDB" id="A0A0S8GLQ7"/>
<comment type="caution">
    <text evidence="1">The sequence shown here is derived from an EMBL/GenBank/DDBJ whole genome shotgun (WGS) entry which is preliminary data.</text>
</comment>
<proteinExistence type="predicted"/>
<organism evidence="1 2">
    <name type="scientific">candidate division WOR_3 bacterium SM23_60</name>
    <dbReference type="NCBI Taxonomy" id="1703780"/>
    <lineage>
        <taxon>Bacteria</taxon>
        <taxon>Bacteria division WOR-3</taxon>
    </lineage>
</organism>
<protein>
    <recommendedName>
        <fullName evidence="3">FlgD Ig-like domain-containing protein</fullName>
    </recommendedName>
</protein>
<dbReference type="EMBL" id="LJUO01000001">
    <property type="protein sequence ID" value="KPK73923.1"/>
    <property type="molecule type" value="Genomic_DNA"/>
</dbReference>
<evidence type="ECO:0008006" key="3">
    <source>
        <dbReference type="Google" id="ProtNLM"/>
    </source>
</evidence>
<evidence type="ECO:0000313" key="2">
    <source>
        <dbReference type="Proteomes" id="UP000051096"/>
    </source>
</evidence>